<evidence type="ECO:0000256" key="3">
    <source>
        <dbReference type="ARBA" id="ARBA00022448"/>
    </source>
</evidence>
<keyword evidence="6 9" id="KW-1133">Transmembrane helix</keyword>
<dbReference type="PANTHER" id="PTHR32024:SF2">
    <property type="entry name" value="TRK SYSTEM POTASSIUM UPTAKE PROTEIN TRKG-RELATED"/>
    <property type="match status" value="1"/>
</dbReference>
<feature type="transmembrane region" description="Helical" evidence="9">
    <location>
        <begin position="138"/>
        <end position="158"/>
    </location>
</feature>
<keyword evidence="11" id="KW-1185">Reference proteome</keyword>
<dbReference type="RefSeq" id="WP_158049155.1">
    <property type="nucleotide sequence ID" value="NZ_WAJR01000006.1"/>
</dbReference>
<dbReference type="OrthoDB" id="9810952at2"/>
<feature type="transmembrane region" description="Helical" evidence="9">
    <location>
        <begin position="414"/>
        <end position="437"/>
    </location>
</feature>
<evidence type="ECO:0000256" key="4">
    <source>
        <dbReference type="ARBA" id="ARBA00022475"/>
    </source>
</evidence>
<keyword evidence="4" id="KW-1003">Cell membrane</keyword>
<keyword evidence="7" id="KW-0406">Ion transport</keyword>
<dbReference type="GO" id="GO:0005886">
    <property type="term" value="C:plasma membrane"/>
    <property type="evidence" value="ECO:0007669"/>
    <property type="project" value="UniProtKB-SubCell"/>
</dbReference>
<proteinExistence type="inferred from homology"/>
<feature type="transmembrane region" description="Helical" evidence="9">
    <location>
        <begin position="346"/>
        <end position="367"/>
    </location>
</feature>
<comment type="subcellular location">
    <subcellularLocation>
        <location evidence="1">Cell membrane</location>
        <topology evidence="1">Multi-pass membrane protein</topology>
    </subcellularLocation>
</comment>
<evidence type="ECO:0000256" key="6">
    <source>
        <dbReference type="ARBA" id="ARBA00022989"/>
    </source>
</evidence>
<evidence type="ECO:0000256" key="9">
    <source>
        <dbReference type="SAM" id="Phobius"/>
    </source>
</evidence>
<dbReference type="GeneID" id="98657556"/>
<reference evidence="10 11" key="1">
    <citation type="submission" date="2019-09" db="EMBL/GenBank/DDBJ databases">
        <title>Whole genome shotgun sequencing (WGS) of Ellagibacter isourolithinifaciens DSM 104140(T) and Adlercreutzia muris DSM 29508(T).</title>
        <authorList>
            <person name="Stoll D.A."/>
            <person name="Danylec N."/>
            <person name="Huch M."/>
        </authorList>
    </citation>
    <scope>NUCLEOTIDE SEQUENCE [LARGE SCALE GENOMIC DNA]</scope>
    <source>
        <strain evidence="10 11">DSM 104140</strain>
    </source>
</reference>
<comment type="caution">
    <text evidence="10">The sequence shown here is derived from an EMBL/GenBank/DDBJ whole genome shotgun (WGS) entry which is preliminary data.</text>
</comment>
<evidence type="ECO:0000256" key="7">
    <source>
        <dbReference type="ARBA" id="ARBA00023065"/>
    </source>
</evidence>
<feature type="transmembrane region" description="Helical" evidence="9">
    <location>
        <begin position="286"/>
        <end position="306"/>
    </location>
</feature>
<dbReference type="AlphaFoldDB" id="A0A6N6NTG9"/>
<evidence type="ECO:0000256" key="2">
    <source>
        <dbReference type="ARBA" id="ARBA00009137"/>
    </source>
</evidence>
<protein>
    <submittedName>
        <fullName evidence="10">TrkH family potassium uptake protein</fullName>
    </submittedName>
</protein>
<feature type="transmembrane region" description="Helical" evidence="9">
    <location>
        <begin position="12"/>
        <end position="35"/>
    </location>
</feature>
<keyword evidence="8 9" id="KW-0472">Membrane</keyword>
<accession>A0A6N6NTG9</accession>
<feature type="transmembrane region" description="Helical" evidence="9">
    <location>
        <begin position="477"/>
        <end position="498"/>
    </location>
</feature>
<gene>
    <name evidence="10" type="ORF">F8C90_03945</name>
</gene>
<dbReference type="EMBL" id="WAJR01000006">
    <property type="protein sequence ID" value="KAB1641321.1"/>
    <property type="molecule type" value="Genomic_DNA"/>
</dbReference>
<evidence type="ECO:0000256" key="5">
    <source>
        <dbReference type="ARBA" id="ARBA00022692"/>
    </source>
</evidence>
<feature type="transmembrane region" description="Helical" evidence="9">
    <location>
        <begin position="246"/>
        <end position="266"/>
    </location>
</feature>
<dbReference type="Proteomes" id="UP000468668">
    <property type="component" value="Unassembled WGS sequence"/>
</dbReference>
<dbReference type="PANTHER" id="PTHR32024">
    <property type="entry name" value="TRK SYSTEM POTASSIUM UPTAKE PROTEIN TRKG-RELATED"/>
    <property type="match status" value="1"/>
</dbReference>
<feature type="transmembrane region" description="Helical" evidence="9">
    <location>
        <begin position="186"/>
        <end position="210"/>
    </location>
</feature>
<feature type="transmembrane region" description="Helical" evidence="9">
    <location>
        <begin position="76"/>
        <end position="97"/>
    </location>
</feature>
<comment type="similarity">
    <text evidence="2">Belongs to the TrkH potassium transport family.</text>
</comment>
<dbReference type="InterPro" id="IPR003445">
    <property type="entry name" value="Cat_transpt"/>
</dbReference>
<sequence>MWQRFSLYDLRVIGHYLGTLTQLFAALMAVPFITALVFQEWEPAERYLLGIGIALVVGTLLQFLRIEPGRLGRRQALAVTGFAWIVLAFFASVPLFLSGHYATYMDALFDGVSGLTTTGATVALDIDHFSNADNMFRFMMHLVGGLGLIVVALSLGIFGKRSGSSLYTAEGRSEHVVPNVVQTTQLILRITLVIIFIAAVVLTALCISIGMEPVRAVLQSIWLAISAFTTGGFAPMAESVSYYNSIPIEVFLMLLMILGSISFVVHAEVWKGRLQSFFGDIEIRTMLIWLLVMTVVVAASLSASALFSDLPAMIRRGLFMVVSAFSTTGFQNVTTNQLTTVFSSGAFLALALIAAVGGSAGSTAGGVKLHRVGIIFKSIVSTVKEAVSPSSARVVVSYNHLGRRVLSSDAVKEAMTVFVLFVITYSVGALVGIAHGYEASQAIMESVSMTSNGGIITGIVTPGMSPSLEAFYIFQMWAGRLEFVTLLAVLAEIIASLAPRKRRVRQ</sequence>
<organism evidence="10 11">
    <name type="scientific">Ellagibacter isourolithinifaciens</name>
    <dbReference type="NCBI Taxonomy" id="2137581"/>
    <lineage>
        <taxon>Bacteria</taxon>
        <taxon>Bacillati</taxon>
        <taxon>Actinomycetota</taxon>
        <taxon>Coriobacteriia</taxon>
        <taxon>Eggerthellales</taxon>
        <taxon>Eggerthellaceae</taxon>
        <taxon>Ellagibacter</taxon>
    </lineage>
</organism>
<dbReference type="GO" id="GO:0030001">
    <property type="term" value="P:metal ion transport"/>
    <property type="evidence" value="ECO:0007669"/>
    <property type="project" value="UniProtKB-ARBA"/>
</dbReference>
<keyword evidence="5 9" id="KW-0812">Transmembrane</keyword>
<evidence type="ECO:0000256" key="8">
    <source>
        <dbReference type="ARBA" id="ARBA00023136"/>
    </source>
</evidence>
<evidence type="ECO:0000313" key="11">
    <source>
        <dbReference type="Proteomes" id="UP000468668"/>
    </source>
</evidence>
<feature type="transmembrane region" description="Helical" evidence="9">
    <location>
        <begin position="47"/>
        <end position="64"/>
    </location>
</feature>
<evidence type="ECO:0000313" key="10">
    <source>
        <dbReference type="EMBL" id="KAB1641321.1"/>
    </source>
</evidence>
<name>A0A6N6NTG9_9ACTN</name>
<dbReference type="GO" id="GO:0008324">
    <property type="term" value="F:monoatomic cation transmembrane transporter activity"/>
    <property type="evidence" value="ECO:0007669"/>
    <property type="project" value="InterPro"/>
</dbReference>
<keyword evidence="3" id="KW-0813">Transport</keyword>
<dbReference type="Pfam" id="PF02386">
    <property type="entry name" value="TrkH"/>
    <property type="match status" value="1"/>
</dbReference>
<feature type="transmembrane region" description="Helical" evidence="9">
    <location>
        <begin position="216"/>
        <end position="234"/>
    </location>
</feature>
<evidence type="ECO:0000256" key="1">
    <source>
        <dbReference type="ARBA" id="ARBA00004651"/>
    </source>
</evidence>